<evidence type="ECO:0000256" key="2">
    <source>
        <dbReference type="SAM" id="MobiDB-lite"/>
    </source>
</evidence>
<accession>A0A8G0ZYI0</accession>
<sequence>MGGWWAWQNGKLDGLLERLGLAGTSSPAPTTGKDSKDDDNSVSPWWPISSDNLPSVGGGNPWESVLRRNWAVVSPWAKANYGWVAAMIKQESGSQGSAARGSAGEVGLMQVKPGTALDLYSRLGYRQFPATTEALATDAGGIYFGTSYLQYLSTIRADRAWITKAYNGGPGWEGLSDSYRAARETYYSEVLDKFRILYPGVI</sequence>
<evidence type="ECO:0000259" key="3">
    <source>
        <dbReference type="Pfam" id="PF01464"/>
    </source>
</evidence>
<evidence type="ECO:0000256" key="1">
    <source>
        <dbReference type="ARBA" id="ARBA00009387"/>
    </source>
</evidence>
<comment type="similarity">
    <text evidence="1">Belongs to the virb1 family.</text>
</comment>
<dbReference type="Gene3D" id="1.10.530.10">
    <property type="match status" value="1"/>
</dbReference>
<protein>
    <submittedName>
        <fullName evidence="4">Transglycosylase SLT domain-containing protein</fullName>
    </submittedName>
</protein>
<name>A0A8G0ZYI0_9RHOB</name>
<feature type="region of interest" description="Disordered" evidence="2">
    <location>
        <begin position="23"/>
        <end position="50"/>
    </location>
</feature>
<feature type="domain" description="Transglycosylase SLT" evidence="3">
    <location>
        <begin position="83"/>
        <end position="173"/>
    </location>
</feature>
<organism evidence="4 5">
    <name type="scientific">Neotabrizicola shimadae</name>
    <dbReference type="NCBI Taxonomy" id="2807096"/>
    <lineage>
        <taxon>Bacteria</taxon>
        <taxon>Pseudomonadati</taxon>
        <taxon>Pseudomonadota</taxon>
        <taxon>Alphaproteobacteria</taxon>
        <taxon>Rhodobacterales</taxon>
        <taxon>Paracoccaceae</taxon>
        <taxon>Neotabrizicola</taxon>
    </lineage>
</organism>
<proteinExistence type="inferred from homology"/>
<evidence type="ECO:0000313" key="4">
    <source>
        <dbReference type="EMBL" id="QYZ71220.1"/>
    </source>
</evidence>
<keyword evidence="5" id="KW-1185">Reference proteome</keyword>
<gene>
    <name evidence="4" type="ORF">JO391_06865</name>
</gene>
<dbReference type="SUPFAM" id="SSF53955">
    <property type="entry name" value="Lysozyme-like"/>
    <property type="match status" value="1"/>
</dbReference>
<dbReference type="RefSeq" id="WP_220663629.1">
    <property type="nucleotide sequence ID" value="NZ_CP069370.1"/>
</dbReference>
<dbReference type="AlphaFoldDB" id="A0A8G0ZYI0"/>
<dbReference type="InterPro" id="IPR008258">
    <property type="entry name" value="Transglycosylase_SLT_dom_1"/>
</dbReference>
<dbReference type="Pfam" id="PF01464">
    <property type="entry name" value="SLT"/>
    <property type="match status" value="1"/>
</dbReference>
<dbReference type="EMBL" id="CP069370">
    <property type="protein sequence ID" value="QYZ71220.1"/>
    <property type="molecule type" value="Genomic_DNA"/>
</dbReference>
<reference evidence="4" key="1">
    <citation type="submission" date="2021-02" db="EMBL/GenBank/DDBJ databases">
        <title>Rhodobacter shimadae sp. nov., an aerobic anoxygenic phototrophic bacterium isolated from a hot spring.</title>
        <authorList>
            <person name="Muramatsu S."/>
            <person name="Haruta S."/>
            <person name="Hirose S."/>
            <person name="Hanada S."/>
        </authorList>
    </citation>
    <scope>NUCLEOTIDE SEQUENCE</scope>
    <source>
        <strain evidence="4">N10</strain>
    </source>
</reference>
<dbReference type="InterPro" id="IPR023346">
    <property type="entry name" value="Lysozyme-like_dom_sf"/>
</dbReference>
<dbReference type="Proteomes" id="UP000826300">
    <property type="component" value="Chromosome"/>
</dbReference>
<evidence type="ECO:0000313" key="5">
    <source>
        <dbReference type="Proteomes" id="UP000826300"/>
    </source>
</evidence>
<dbReference type="KEGG" id="nsm:JO391_06865"/>